<dbReference type="EMBL" id="EAAA01000673">
    <property type="status" value="NOT_ANNOTATED_CDS"/>
    <property type="molecule type" value="Genomic_DNA"/>
</dbReference>
<evidence type="ECO:0000313" key="1">
    <source>
        <dbReference type="Ensembl" id="ENSCINP00000035724.1"/>
    </source>
</evidence>
<keyword evidence="2" id="KW-1185">Reference proteome</keyword>
<reference evidence="1" key="3">
    <citation type="submission" date="2025-08" db="UniProtKB">
        <authorList>
            <consortium name="Ensembl"/>
        </authorList>
    </citation>
    <scope>IDENTIFICATION</scope>
</reference>
<dbReference type="SUPFAM" id="SSF57196">
    <property type="entry name" value="EGF/Laminin"/>
    <property type="match status" value="1"/>
</dbReference>
<organism evidence="1 2">
    <name type="scientific">Ciona intestinalis</name>
    <name type="common">Transparent sea squirt</name>
    <name type="synonym">Ascidia intestinalis</name>
    <dbReference type="NCBI Taxonomy" id="7719"/>
    <lineage>
        <taxon>Eukaryota</taxon>
        <taxon>Metazoa</taxon>
        <taxon>Chordata</taxon>
        <taxon>Tunicata</taxon>
        <taxon>Ascidiacea</taxon>
        <taxon>Phlebobranchia</taxon>
        <taxon>Cionidae</taxon>
        <taxon>Ciona</taxon>
    </lineage>
</organism>
<dbReference type="InParanoid" id="H2Y1E0"/>
<dbReference type="SUPFAM" id="SSF63825">
    <property type="entry name" value="YWTD domain"/>
    <property type="match status" value="1"/>
</dbReference>
<sequence>MGVGVVNEQLQRNTRYTNPCWTNLKGGCSHLCLPTSYSTYTCACPSNTGLVLARDATNCVVPNNFILSTSLDEGTIMLTSLDPGSPRTPVVLAQAHQPSAVDYDPIDQMVYWSDVGMNGIYRKPLNVSAPCIPSCPTPLLHPAALEYRYHIFMNRNSIEQINKHPN</sequence>
<reference evidence="1" key="4">
    <citation type="submission" date="2025-09" db="UniProtKB">
        <authorList>
            <consortium name="Ensembl"/>
        </authorList>
    </citation>
    <scope>IDENTIFICATION</scope>
</reference>
<dbReference type="Gene3D" id="2.10.25.10">
    <property type="entry name" value="Laminin"/>
    <property type="match status" value="1"/>
</dbReference>
<evidence type="ECO:0000313" key="2">
    <source>
        <dbReference type="Proteomes" id="UP000008144"/>
    </source>
</evidence>
<name>H2Y1E0_CIOIN</name>
<dbReference type="PANTHER" id="PTHR46513">
    <property type="entry name" value="VITELLOGENIN RECEPTOR-LIKE PROTEIN-RELATED-RELATED"/>
    <property type="match status" value="1"/>
</dbReference>
<accession>H2Y1E0</accession>
<dbReference type="InterPro" id="IPR050778">
    <property type="entry name" value="Cueball_EGF_LRP_Nidogen"/>
</dbReference>
<reference evidence="1" key="2">
    <citation type="journal article" date="2008" name="Genome Biol.">
        <title>Improved genome assembly and evidence-based global gene model set for the chordate Ciona intestinalis: new insight into intron and operon populations.</title>
        <authorList>
            <person name="Satou Y."/>
            <person name="Mineta K."/>
            <person name="Ogasawara M."/>
            <person name="Sasakura Y."/>
            <person name="Shoguchi E."/>
            <person name="Ueno K."/>
            <person name="Yamada L."/>
            <person name="Matsumoto J."/>
            <person name="Wasserscheid J."/>
            <person name="Dewar K."/>
            <person name="Wiley G.B."/>
            <person name="Macmil S.L."/>
            <person name="Roe B.A."/>
            <person name="Zeller R.W."/>
            <person name="Hastings K.E."/>
            <person name="Lemaire P."/>
            <person name="Lindquist E."/>
            <person name="Endo T."/>
            <person name="Hotta K."/>
            <person name="Inaba K."/>
        </authorList>
    </citation>
    <scope>NUCLEOTIDE SEQUENCE [LARGE SCALE GENOMIC DNA]</scope>
    <source>
        <strain evidence="1">wild type</strain>
    </source>
</reference>
<protein>
    <submittedName>
        <fullName evidence="1">Uncharacterized protein</fullName>
    </submittedName>
</protein>
<dbReference type="InterPro" id="IPR011042">
    <property type="entry name" value="6-blade_b-propeller_TolB-like"/>
</dbReference>
<reference evidence="2" key="1">
    <citation type="journal article" date="2002" name="Science">
        <title>The draft genome of Ciona intestinalis: insights into chordate and vertebrate origins.</title>
        <authorList>
            <person name="Dehal P."/>
            <person name="Satou Y."/>
            <person name="Campbell R.K."/>
            <person name="Chapman J."/>
            <person name="Degnan B."/>
            <person name="De Tomaso A."/>
            <person name="Davidson B."/>
            <person name="Di Gregorio A."/>
            <person name="Gelpke M."/>
            <person name="Goodstein D.M."/>
            <person name="Harafuji N."/>
            <person name="Hastings K.E."/>
            <person name="Ho I."/>
            <person name="Hotta K."/>
            <person name="Huang W."/>
            <person name="Kawashima T."/>
            <person name="Lemaire P."/>
            <person name="Martinez D."/>
            <person name="Meinertzhagen I.A."/>
            <person name="Necula S."/>
            <person name="Nonaka M."/>
            <person name="Putnam N."/>
            <person name="Rash S."/>
            <person name="Saiga H."/>
            <person name="Satake M."/>
            <person name="Terry A."/>
            <person name="Yamada L."/>
            <person name="Wang H.G."/>
            <person name="Awazu S."/>
            <person name="Azumi K."/>
            <person name="Boore J."/>
            <person name="Branno M."/>
            <person name="Chin-Bow S."/>
            <person name="DeSantis R."/>
            <person name="Doyle S."/>
            <person name="Francino P."/>
            <person name="Keys D.N."/>
            <person name="Haga S."/>
            <person name="Hayashi H."/>
            <person name="Hino K."/>
            <person name="Imai K.S."/>
            <person name="Inaba K."/>
            <person name="Kano S."/>
            <person name="Kobayashi K."/>
            <person name="Kobayashi M."/>
            <person name="Lee B.I."/>
            <person name="Makabe K.W."/>
            <person name="Manohar C."/>
            <person name="Matassi G."/>
            <person name="Medina M."/>
            <person name="Mochizuki Y."/>
            <person name="Mount S."/>
            <person name="Morishita T."/>
            <person name="Miura S."/>
            <person name="Nakayama A."/>
            <person name="Nishizaka S."/>
            <person name="Nomoto H."/>
            <person name="Ohta F."/>
            <person name="Oishi K."/>
            <person name="Rigoutsos I."/>
            <person name="Sano M."/>
            <person name="Sasaki A."/>
            <person name="Sasakura Y."/>
            <person name="Shoguchi E."/>
            <person name="Shin-i T."/>
            <person name="Spagnuolo A."/>
            <person name="Stainier D."/>
            <person name="Suzuki M.M."/>
            <person name="Tassy O."/>
            <person name="Takatori N."/>
            <person name="Tokuoka M."/>
            <person name="Yagi K."/>
            <person name="Yoshizaki F."/>
            <person name="Wada S."/>
            <person name="Zhang C."/>
            <person name="Hyatt P.D."/>
            <person name="Larimer F."/>
            <person name="Detter C."/>
            <person name="Doggett N."/>
            <person name="Glavina T."/>
            <person name="Hawkins T."/>
            <person name="Richardson P."/>
            <person name="Lucas S."/>
            <person name="Kohara Y."/>
            <person name="Levine M."/>
            <person name="Satoh N."/>
            <person name="Rokhsar D.S."/>
        </authorList>
    </citation>
    <scope>NUCLEOTIDE SEQUENCE [LARGE SCALE GENOMIC DNA]</scope>
</reference>
<dbReference type="Proteomes" id="UP000008144">
    <property type="component" value="Chromosome 11"/>
</dbReference>
<dbReference type="PANTHER" id="PTHR46513:SF13">
    <property type="entry name" value="EGF-LIKE DOMAIN-CONTAINING PROTEIN"/>
    <property type="match status" value="1"/>
</dbReference>
<dbReference type="Ensembl" id="ENSCINT00000032609.1">
    <property type="protein sequence ID" value="ENSCINP00000035724.1"/>
    <property type="gene ID" value="ENSCING00000019636.1"/>
</dbReference>
<dbReference type="Gene3D" id="2.120.10.30">
    <property type="entry name" value="TolB, C-terminal domain"/>
    <property type="match status" value="1"/>
</dbReference>
<dbReference type="HOGENOM" id="CLU_1606368_0_0_1"/>
<dbReference type="AlphaFoldDB" id="H2Y1E0"/>
<proteinExistence type="predicted"/>